<keyword evidence="9 10" id="KW-0998">Cell outer membrane</keyword>
<dbReference type="PANTHER" id="PTHR30069">
    <property type="entry name" value="TONB-DEPENDENT OUTER MEMBRANE RECEPTOR"/>
    <property type="match status" value="1"/>
</dbReference>
<evidence type="ECO:0000256" key="5">
    <source>
        <dbReference type="ARBA" id="ARBA00022729"/>
    </source>
</evidence>
<evidence type="ECO:0000256" key="9">
    <source>
        <dbReference type="ARBA" id="ARBA00023237"/>
    </source>
</evidence>
<dbReference type="SUPFAM" id="SSF56935">
    <property type="entry name" value="Porins"/>
    <property type="match status" value="1"/>
</dbReference>
<comment type="similarity">
    <text evidence="10 11">Belongs to the TonB-dependent receptor family.</text>
</comment>
<keyword evidence="3 10" id="KW-1134">Transmembrane beta strand</keyword>
<dbReference type="InterPro" id="IPR000531">
    <property type="entry name" value="Beta-barrel_TonB"/>
</dbReference>
<evidence type="ECO:0000313" key="16">
    <source>
        <dbReference type="Proteomes" id="UP001597241"/>
    </source>
</evidence>
<feature type="domain" description="TonB-dependent receptor-like beta-barrel" evidence="13">
    <location>
        <begin position="464"/>
        <end position="941"/>
    </location>
</feature>
<organism evidence="15 16">
    <name type="scientific">Lutibacter holmesii</name>
    <dbReference type="NCBI Taxonomy" id="1137985"/>
    <lineage>
        <taxon>Bacteria</taxon>
        <taxon>Pseudomonadati</taxon>
        <taxon>Bacteroidota</taxon>
        <taxon>Flavobacteriia</taxon>
        <taxon>Flavobacteriales</taxon>
        <taxon>Flavobacteriaceae</taxon>
        <taxon>Lutibacter</taxon>
    </lineage>
</organism>
<dbReference type="Gene3D" id="2.40.170.20">
    <property type="entry name" value="TonB-dependent receptor, beta-barrel domain"/>
    <property type="match status" value="1"/>
</dbReference>
<keyword evidence="16" id="KW-1185">Reference proteome</keyword>
<dbReference type="Gene3D" id="2.60.40.1120">
    <property type="entry name" value="Carboxypeptidase-like, regulatory domain"/>
    <property type="match status" value="1"/>
</dbReference>
<keyword evidence="7 10" id="KW-0472">Membrane</keyword>
<evidence type="ECO:0000313" key="15">
    <source>
        <dbReference type="EMBL" id="MFD1293555.1"/>
    </source>
</evidence>
<evidence type="ECO:0000256" key="4">
    <source>
        <dbReference type="ARBA" id="ARBA00022692"/>
    </source>
</evidence>
<keyword evidence="2 10" id="KW-0813">Transport</keyword>
<dbReference type="NCBIfam" id="TIGR04056">
    <property type="entry name" value="OMP_RagA_SusC"/>
    <property type="match status" value="1"/>
</dbReference>
<accession>A0ABW3WMC2</accession>
<dbReference type="PROSITE" id="PS52016">
    <property type="entry name" value="TONB_DEPENDENT_REC_3"/>
    <property type="match status" value="1"/>
</dbReference>
<keyword evidence="8" id="KW-0675">Receptor</keyword>
<keyword evidence="5 12" id="KW-0732">Signal</keyword>
<dbReference type="Pfam" id="PF13715">
    <property type="entry name" value="CarbopepD_reg_2"/>
    <property type="match status" value="1"/>
</dbReference>
<reference evidence="16" key="1">
    <citation type="journal article" date="2019" name="Int. J. Syst. Evol. Microbiol.">
        <title>The Global Catalogue of Microorganisms (GCM) 10K type strain sequencing project: providing services to taxonomists for standard genome sequencing and annotation.</title>
        <authorList>
            <consortium name="The Broad Institute Genomics Platform"/>
            <consortium name="The Broad Institute Genome Sequencing Center for Infectious Disease"/>
            <person name="Wu L."/>
            <person name="Ma J."/>
        </authorList>
    </citation>
    <scope>NUCLEOTIDE SEQUENCE [LARGE SCALE GENOMIC DNA]</scope>
    <source>
        <strain evidence="16">CCUG 62221</strain>
    </source>
</reference>
<name>A0ABW3WMC2_9FLAO</name>
<protein>
    <submittedName>
        <fullName evidence="15">SusC/RagA family TonB-linked outer membrane protein</fullName>
    </submittedName>
</protein>
<dbReference type="InterPro" id="IPR008969">
    <property type="entry name" value="CarboxyPept-like_regulatory"/>
</dbReference>
<keyword evidence="6 11" id="KW-0798">TonB box</keyword>
<comment type="caution">
    <text evidence="15">The sequence shown here is derived from an EMBL/GenBank/DDBJ whole genome shotgun (WGS) entry which is preliminary data.</text>
</comment>
<evidence type="ECO:0000256" key="8">
    <source>
        <dbReference type="ARBA" id="ARBA00023170"/>
    </source>
</evidence>
<dbReference type="Pfam" id="PF07715">
    <property type="entry name" value="Plug"/>
    <property type="match status" value="1"/>
</dbReference>
<evidence type="ECO:0000256" key="2">
    <source>
        <dbReference type="ARBA" id="ARBA00022448"/>
    </source>
</evidence>
<dbReference type="Pfam" id="PF00593">
    <property type="entry name" value="TonB_dep_Rec_b-barrel"/>
    <property type="match status" value="1"/>
</dbReference>
<evidence type="ECO:0000256" key="1">
    <source>
        <dbReference type="ARBA" id="ARBA00004571"/>
    </source>
</evidence>
<feature type="signal peptide" evidence="12">
    <location>
        <begin position="1"/>
        <end position="22"/>
    </location>
</feature>
<proteinExistence type="inferred from homology"/>
<dbReference type="RefSeq" id="WP_386808754.1">
    <property type="nucleotide sequence ID" value="NZ_JBHTMV010000003.1"/>
</dbReference>
<dbReference type="InterPro" id="IPR036942">
    <property type="entry name" value="Beta-barrel_TonB_sf"/>
</dbReference>
<sequence length="1068" mass="115855">MKTKFNGILTLLLAFMVQITFAQEKTVTGKVTDASGPLPGVTVVVKGTSTGTQTDFDGNYSIKANTGAILQFSFIGMEAIDKTVETSNVLNVQMIESAQALDEVVITGLGIKREKQALGYAVSKVDAKEIQQKSEGDIGRVLSGKASGVNIQSQSGMSGSGTSIIIRGMNSFSGSNQPLFIVDGVPFSSDTNAQGDFVDGNNGSSRFLDLDPNNIENVNILKGLAASTLYGTQGRNGVILITTKSGSTTKGPKKTEITVTSSAFINEIASMPNYQNEYGGGFDQSFGWFFSNWGPSFEKDGPAGWGSQAAFDENGTVEHPYSTASAATGIPAAFPEYAGERYEYKPYESVENFFRQGVILNNSINIRGSSDDGKVSYNASYSNLDDTGFTPGNTLKRNSFSLGGRAILSNKFTVSGTMNYTKTNFKTPPVAASYGSNVSGNNASIFANLFYTPRSVDLMGLPYQNPVTGESVYYRQNNSIQNPLWTVENAGNTQDTHRVFGSLSLAYELNDNMNLTYRYGYDMYSENNSNYSNKGGKTGSEANQSGVYETWNNTNTIDDHNITLNGNYDISESLDISFSAGATSRRDVYDRNGVASVGQQVFGTLKHFNFAEQDEIEYYEERNILGLYGQAELGLNSYLYLTLAARKDWVSNLTDANNSIAYPSASVSFIPTKAFDIKSNTLNYLKFRAGYGTSANFPTGYPVSSTLSLNTQDFIDEDGTKIVTNTSGSQLGNTNLKPERIDEIEFGVEGRFFNNRISLDASLYSRKTRDLIISQPLDPSTGYSTTQTNVGEVQNDGIEIDLGIDWIAKQDFNWNTNINFTKNEAIVNDLGQDTDMIVFAGFTNLGNAAIEGESLGTMVGSTIAKDDNGNLMVNSSGSYEVDNDTNIIGDSTPDFMFNFGNSVSYKNFSLNFLFTWTQGGDMYAMTPSTLLGRGVVNAEGVDRANSFVLPGVGPDGEENTVQINNSTYYFSNLLYGPDEMLVYDATVVRLQELSLSYRLSDKALAKTPFGSVSITFTGNNLWFNAPNMPKNTNFDPNVAGLGVGNGSGFEYLNGPSSRRYGMSLKASF</sequence>
<evidence type="ECO:0000256" key="10">
    <source>
        <dbReference type="PROSITE-ProRule" id="PRU01360"/>
    </source>
</evidence>
<gene>
    <name evidence="15" type="ORF">ACFQ5N_06885</name>
</gene>
<feature type="chain" id="PRO_5045379276" evidence="12">
    <location>
        <begin position="23"/>
        <end position="1068"/>
    </location>
</feature>
<evidence type="ECO:0000259" key="14">
    <source>
        <dbReference type="Pfam" id="PF07715"/>
    </source>
</evidence>
<dbReference type="InterPro" id="IPR039426">
    <property type="entry name" value="TonB-dep_rcpt-like"/>
</dbReference>
<keyword evidence="4 10" id="KW-0812">Transmembrane</keyword>
<dbReference type="InterPro" id="IPR012910">
    <property type="entry name" value="Plug_dom"/>
</dbReference>
<evidence type="ECO:0000256" key="12">
    <source>
        <dbReference type="SAM" id="SignalP"/>
    </source>
</evidence>
<dbReference type="SUPFAM" id="SSF49464">
    <property type="entry name" value="Carboxypeptidase regulatory domain-like"/>
    <property type="match status" value="1"/>
</dbReference>
<dbReference type="PANTHER" id="PTHR30069:SF29">
    <property type="entry name" value="HEMOGLOBIN AND HEMOGLOBIN-HAPTOGLOBIN-BINDING PROTEIN 1-RELATED"/>
    <property type="match status" value="1"/>
</dbReference>
<comment type="subcellular location">
    <subcellularLocation>
        <location evidence="1 10">Cell outer membrane</location>
        <topology evidence="1 10">Multi-pass membrane protein</topology>
    </subcellularLocation>
</comment>
<feature type="domain" description="TonB-dependent receptor plug" evidence="14">
    <location>
        <begin position="115"/>
        <end position="238"/>
    </location>
</feature>
<dbReference type="Gene3D" id="2.170.130.10">
    <property type="entry name" value="TonB-dependent receptor, plug domain"/>
    <property type="match status" value="1"/>
</dbReference>
<evidence type="ECO:0000256" key="11">
    <source>
        <dbReference type="RuleBase" id="RU003357"/>
    </source>
</evidence>
<evidence type="ECO:0000256" key="7">
    <source>
        <dbReference type="ARBA" id="ARBA00023136"/>
    </source>
</evidence>
<dbReference type="InterPro" id="IPR037066">
    <property type="entry name" value="Plug_dom_sf"/>
</dbReference>
<dbReference type="EMBL" id="JBHTMV010000003">
    <property type="protein sequence ID" value="MFD1293555.1"/>
    <property type="molecule type" value="Genomic_DNA"/>
</dbReference>
<dbReference type="Proteomes" id="UP001597241">
    <property type="component" value="Unassembled WGS sequence"/>
</dbReference>
<evidence type="ECO:0000259" key="13">
    <source>
        <dbReference type="Pfam" id="PF00593"/>
    </source>
</evidence>
<evidence type="ECO:0000256" key="3">
    <source>
        <dbReference type="ARBA" id="ARBA00022452"/>
    </source>
</evidence>
<dbReference type="InterPro" id="IPR023996">
    <property type="entry name" value="TonB-dep_OMP_SusC/RagA"/>
</dbReference>
<evidence type="ECO:0000256" key="6">
    <source>
        <dbReference type="ARBA" id="ARBA00023077"/>
    </source>
</evidence>